<proteinExistence type="inferred from homology"/>
<dbReference type="Proteomes" id="UP000078542">
    <property type="component" value="Unassembled WGS sequence"/>
</dbReference>
<evidence type="ECO:0000313" key="10">
    <source>
        <dbReference type="Proteomes" id="UP000078542"/>
    </source>
</evidence>
<comment type="similarity">
    <text evidence="3">Belongs to the HARBI1 family.</text>
</comment>
<dbReference type="InterPro" id="IPR027806">
    <property type="entry name" value="HARBI1_dom"/>
</dbReference>
<dbReference type="PANTHER" id="PTHR22930:SF269">
    <property type="entry name" value="NUCLEASE HARBI1-LIKE PROTEIN"/>
    <property type="match status" value="1"/>
</dbReference>
<evidence type="ECO:0000313" key="9">
    <source>
        <dbReference type="EMBL" id="KYM98502.1"/>
    </source>
</evidence>
<evidence type="ECO:0000256" key="4">
    <source>
        <dbReference type="ARBA" id="ARBA00022722"/>
    </source>
</evidence>
<dbReference type="Pfam" id="PF13359">
    <property type="entry name" value="DDE_Tnp_4"/>
    <property type="match status" value="1"/>
</dbReference>
<dbReference type="GO" id="GO:0046872">
    <property type="term" value="F:metal ion binding"/>
    <property type="evidence" value="ECO:0007669"/>
    <property type="project" value="UniProtKB-KW"/>
</dbReference>
<comment type="subcellular location">
    <subcellularLocation>
        <location evidence="2">Nucleus</location>
    </subcellularLocation>
</comment>
<keyword evidence="10" id="KW-1185">Reference proteome</keyword>
<evidence type="ECO:0000256" key="5">
    <source>
        <dbReference type="ARBA" id="ARBA00022723"/>
    </source>
</evidence>
<organism evidence="9 10">
    <name type="scientific">Cyphomyrmex costatus</name>
    <dbReference type="NCBI Taxonomy" id="456900"/>
    <lineage>
        <taxon>Eukaryota</taxon>
        <taxon>Metazoa</taxon>
        <taxon>Ecdysozoa</taxon>
        <taxon>Arthropoda</taxon>
        <taxon>Hexapoda</taxon>
        <taxon>Insecta</taxon>
        <taxon>Pterygota</taxon>
        <taxon>Neoptera</taxon>
        <taxon>Endopterygota</taxon>
        <taxon>Hymenoptera</taxon>
        <taxon>Apocrita</taxon>
        <taxon>Aculeata</taxon>
        <taxon>Formicoidea</taxon>
        <taxon>Formicidae</taxon>
        <taxon>Myrmicinae</taxon>
        <taxon>Cyphomyrmex</taxon>
    </lineage>
</organism>
<evidence type="ECO:0000256" key="1">
    <source>
        <dbReference type="ARBA" id="ARBA00001968"/>
    </source>
</evidence>
<protein>
    <submittedName>
        <fullName evidence="9">Putative nuclease HARBI1</fullName>
    </submittedName>
</protein>
<dbReference type="STRING" id="456900.A0A151IDJ4"/>
<evidence type="ECO:0000256" key="7">
    <source>
        <dbReference type="ARBA" id="ARBA00023242"/>
    </source>
</evidence>
<gene>
    <name evidence="9" type="ORF">ALC62_10780</name>
</gene>
<dbReference type="GO" id="GO:0004518">
    <property type="term" value="F:nuclease activity"/>
    <property type="evidence" value="ECO:0007669"/>
    <property type="project" value="UniProtKB-KW"/>
</dbReference>
<accession>A0A151IDJ4</accession>
<keyword evidence="6" id="KW-0378">Hydrolase</keyword>
<evidence type="ECO:0000256" key="6">
    <source>
        <dbReference type="ARBA" id="ARBA00022801"/>
    </source>
</evidence>
<keyword evidence="5" id="KW-0479">Metal-binding</keyword>
<dbReference type="GO" id="GO:0016787">
    <property type="term" value="F:hydrolase activity"/>
    <property type="evidence" value="ECO:0007669"/>
    <property type="project" value="UniProtKB-KW"/>
</dbReference>
<dbReference type="PANTHER" id="PTHR22930">
    <property type="match status" value="1"/>
</dbReference>
<name>A0A151IDJ4_9HYME</name>
<dbReference type="EMBL" id="KQ977955">
    <property type="protein sequence ID" value="KYM98502.1"/>
    <property type="molecule type" value="Genomic_DNA"/>
</dbReference>
<feature type="domain" description="DDE Tnp4" evidence="8">
    <location>
        <begin position="192"/>
        <end position="356"/>
    </location>
</feature>
<reference evidence="9 10" key="1">
    <citation type="submission" date="2016-03" db="EMBL/GenBank/DDBJ databases">
        <title>Cyphomyrmex costatus WGS genome.</title>
        <authorList>
            <person name="Nygaard S."/>
            <person name="Hu H."/>
            <person name="Boomsma J."/>
            <person name="Zhang G."/>
        </authorList>
    </citation>
    <scope>NUCLEOTIDE SEQUENCE [LARGE SCALE GENOMIC DNA]</scope>
    <source>
        <strain evidence="9">MS0001</strain>
        <tissue evidence="9">Whole body</tissue>
    </source>
</reference>
<evidence type="ECO:0000256" key="2">
    <source>
        <dbReference type="ARBA" id="ARBA00004123"/>
    </source>
</evidence>
<sequence>MSFANKYHFWVNECNKKLLKRKQLKEKILITLVINEIQKKTKRNYSKKRYWVEPIFQERRLHGFYHAIFPIITLQDSRFRNYFRMSVTQFEELLCMIAPFITKQTVIREPISAEERLCMTLRFLASGDSMTSISYQYLVGLTTVSKIIEETCNTIWNCLVKKVLPSCSKQDWLNIANEFEEKWNFNHCIGAIDGKHVLIQCPNNAGSSYFNYKYTHSIVLLGICDANYCFTYVDIGAYGRRSDGGIFKDSLIGQKFHNEEMDLPQPQPLISNGESLPYVLVGDEAFQLTNYLLRPYPGKNLNKERTIYNYRLSRARRIIENTFGIIESQWRILKRPIICNVEKSMTIIQAIVCLHNWIRKQDTENQYVTPTIIDREDSDGFIPGSWREDAHNNALIDIHKLGSNNCSHNAMEIREQFCEYFNNEGAVTWQTDYC</sequence>
<evidence type="ECO:0000259" key="8">
    <source>
        <dbReference type="Pfam" id="PF13359"/>
    </source>
</evidence>
<dbReference type="InterPro" id="IPR045249">
    <property type="entry name" value="HARBI1-like"/>
</dbReference>
<comment type="cofactor">
    <cofactor evidence="1">
        <name>a divalent metal cation</name>
        <dbReference type="ChEBI" id="CHEBI:60240"/>
    </cofactor>
</comment>
<keyword evidence="4" id="KW-0540">Nuclease</keyword>
<evidence type="ECO:0000256" key="3">
    <source>
        <dbReference type="ARBA" id="ARBA00006958"/>
    </source>
</evidence>
<dbReference type="AlphaFoldDB" id="A0A151IDJ4"/>
<dbReference type="GO" id="GO:0005634">
    <property type="term" value="C:nucleus"/>
    <property type="evidence" value="ECO:0007669"/>
    <property type="project" value="UniProtKB-SubCell"/>
</dbReference>
<keyword evidence="7" id="KW-0539">Nucleus</keyword>